<accession>A0A212EU84</accession>
<sequence>MTAKSILFCVFLLLCTSGIDCIPAPGATTGNNQIISHGDVTIITSNKDINNGNIALNEND</sequence>
<dbReference type="InParanoid" id="A0A212EU84"/>
<organism evidence="2 3">
    <name type="scientific">Danaus plexippus plexippus</name>
    <dbReference type="NCBI Taxonomy" id="278856"/>
    <lineage>
        <taxon>Eukaryota</taxon>
        <taxon>Metazoa</taxon>
        <taxon>Ecdysozoa</taxon>
        <taxon>Arthropoda</taxon>
        <taxon>Hexapoda</taxon>
        <taxon>Insecta</taxon>
        <taxon>Pterygota</taxon>
        <taxon>Neoptera</taxon>
        <taxon>Endopterygota</taxon>
        <taxon>Lepidoptera</taxon>
        <taxon>Glossata</taxon>
        <taxon>Ditrysia</taxon>
        <taxon>Papilionoidea</taxon>
        <taxon>Nymphalidae</taxon>
        <taxon>Danainae</taxon>
        <taxon>Danaini</taxon>
        <taxon>Danaina</taxon>
        <taxon>Danaus</taxon>
        <taxon>Danaus</taxon>
    </lineage>
</organism>
<keyword evidence="3" id="KW-1185">Reference proteome</keyword>
<keyword evidence="1" id="KW-0732">Signal</keyword>
<comment type="caution">
    <text evidence="2">The sequence shown here is derived from an EMBL/GenBank/DDBJ whole genome shotgun (WGS) entry which is preliminary data.</text>
</comment>
<dbReference type="AlphaFoldDB" id="A0A212EU84"/>
<dbReference type="Proteomes" id="UP000007151">
    <property type="component" value="Unassembled WGS sequence"/>
</dbReference>
<dbReference type="EMBL" id="AGBW02012454">
    <property type="protein sequence ID" value="OWR45039.1"/>
    <property type="molecule type" value="Genomic_DNA"/>
</dbReference>
<evidence type="ECO:0000313" key="2">
    <source>
        <dbReference type="EMBL" id="OWR45039.1"/>
    </source>
</evidence>
<protein>
    <submittedName>
        <fullName evidence="2">Uncharacterized protein</fullName>
    </submittedName>
</protein>
<name>A0A212EU84_DANPL</name>
<dbReference type="KEGG" id="dpl:KGM_210411"/>
<feature type="chain" id="PRO_5012690828" evidence="1">
    <location>
        <begin position="22"/>
        <end position="60"/>
    </location>
</feature>
<gene>
    <name evidence="2" type="ORF">KGM_210411</name>
</gene>
<evidence type="ECO:0000313" key="3">
    <source>
        <dbReference type="Proteomes" id="UP000007151"/>
    </source>
</evidence>
<proteinExistence type="predicted"/>
<feature type="signal peptide" evidence="1">
    <location>
        <begin position="1"/>
        <end position="21"/>
    </location>
</feature>
<evidence type="ECO:0000256" key="1">
    <source>
        <dbReference type="SAM" id="SignalP"/>
    </source>
</evidence>
<reference evidence="2 3" key="1">
    <citation type="journal article" date="2011" name="Cell">
        <title>The monarch butterfly genome yields insights into long-distance migration.</title>
        <authorList>
            <person name="Zhan S."/>
            <person name="Merlin C."/>
            <person name="Boore J.L."/>
            <person name="Reppert S.M."/>
        </authorList>
    </citation>
    <scope>NUCLEOTIDE SEQUENCE [LARGE SCALE GENOMIC DNA]</scope>
    <source>
        <strain evidence="2">F-2</strain>
    </source>
</reference>